<evidence type="ECO:0000313" key="4">
    <source>
        <dbReference type="EMBL" id="OUC76670.1"/>
    </source>
</evidence>
<sequence>MTRSYLGRSIAAAAAVTAVLAGCTVDGQPSSATFTDPAVQVDALDTGDYPTRARAPFGRAVTDPERVEATRMAQFVLAPFEVNPDLTHGQWPVGELDDAAGIGRAVVPGAADIPANAEFVTGFVTTADNGDANVGAARHLLRHAVLKYRSPADASAAAEQMSAAVAEIDNKPIVPLDGAPDTRTVIQDFGASTAILAVTAHDSYVFFDRYYGPTTQFRSGESLVRMANAITQQKIFIDEFTPTPDGETPLIDPDAILIYALPFTAAYLRANPDSPDRGAVYGPRGIAHTSTDPVTDFQVLTRIGSDANAVENSAVFRADTAEGARTYLDSFLGSNRTRGWTGADSPPGLPTATCQKHPTSQAHSCALTVGRYGAQVIGNTKTDAHQQASAQYLILTTADQRAH</sequence>
<name>A0A243Q6R1_9ACTN</name>
<dbReference type="OrthoDB" id="4569937at2"/>
<dbReference type="Proteomes" id="UP000194632">
    <property type="component" value="Unassembled WGS sequence"/>
</dbReference>
<evidence type="ECO:0000256" key="1">
    <source>
        <dbReference type="SAM" id="SignalP"/>
    </source>
</evidence>
<feature type="domain" description="DUF7373" evidence="2">
    <location>
        <begin position="66"/>
        <end position="247"/>
    </location>
</feature>
<comment type="caution">
    <text evidence="4">The sequence shown here is derived from an EMBL/GenBank/DDBJ whole genome shotgun (WGS) entry which is preliminary data.</text>
</comment>
<keyword evidence="5" id="KW-1185">Reference proteome</keyword>
<evidence type="ECO:0000259" key="3">
    <source>
        <dbReference type="Pfam" id="PF24092"/>
    </source>
</evidence>
<feature type="domain" description="DUF7373" evidence="3">
    <location>
        <begin position="271"/>
        <end position="396"/>
    </location>
</feature>
<dbReference type="AlphaFoldDB" id="A0A243Q6R1"/>
<gene>
    <name evidence="4" type="ORF">CA982_20710</name>
</gene>
<reference evidence="4 5" key="1">
    <citation type="submission" date="2017-05" db="EMBL/GenBank/DDBJ databases">
        <title>Biotechnological potential of actinobacteria isolated from South African environments.</title>
        <authorList>
            <person name="Le Roes-Hill M."/>
            <person name="Prins A."/>
            <person name="Durrell K.A."/>
        </authorList>
    </citation>
    <scope>NUCLEOTIDE SEQUENCE [LARGE SCALE GENOMIC DNA]</scope>
    <source>
        <strain evidence="4">BS2</strain>
    </source>
</reference>
<dbReference type="InterPro" id="IPR056463">
    <property type="entry name" value="DUF7373_C"/>
</dbReference>
<dbReference type="Pfam" id="PF24092">
    <property type="entry name" value="DUF7373_C"/>
    <property type="match status" value="1"/>
</dbReference>
<keyword evidence="1" id="KW-0732">Signal</keyword>
<evidence type="ECO:0000313" key="5">
    <source>
        <dbReference type="Proteomes" id="UP000194632"/>
    </source>
</evidence>
<dbReference type="PROSITE" id="PS51257">
    <property type="entry name" value="PROKAR_LIPOPROTEIN"/>
    <property type="match status" value="1"/>
</dbReference>
<dbReference type="InterPro" id="IPR055797">
    <property type="entry name" value="DUF7373"/>
</dbReference>
<feature type="signal peptide" evidence="1">
    <location>
        <begin position="1"/>
        <end position="21"/>
    </location>
</feature>
<feature type="chain" id="PRO_5039508764" evidence="1">
    <location>
        <begin position="22"/>
        <end position="403"/>
    </location>
</feature>
<evidence type="ECO:0000259" key="2">
    <source>
        <dbReference type="Pfam" id="PF24088"/>
    </source>
</evidence>
<dbReference type="RefSeq" id="WP_014928988.1">
    <property type="nucleotide sequence ID" value="NZ_NGFO01000029.1"/>
</dbReference>
<dbReference type="EMBL" id="NGFO01000029">
    <property type="protein sequence ID" value="OUC76670.1"/>
    <property type="molecule type" value="Genomic_DNA"/>
</dbReference>
<accession>A0A243Q6R1</accession>
<dbReference type="Pfam" id="PF24088">
    <property type="entry name" value="DUF7373"/>
    <property type="match status" value="1"/>
</dbReference>
<protein>
    <submittedName>
        <fullName evidence="4">Uncharacterized protein</fullName>
    </submittedName>
</protein>
<proteinExistence type="predicted"/>
<organism evidence="4 5">
    <name type="scientific">Gordonia lacunae</name>
    <dbReference type="NCBI Taxonomy" id="417102"/>
    <lineage>
        <taxon>Bacteria</taxon>
        <taxon>Bacillati</taxon>
        <taxon>Actinomycetota</taxon>
        <taxon>Actinomycetes</taxon>
        <taxon>Mycobacteriales</taxon>
        <taxon>Gordoniaceae</taxon>
        <taxon>Gordonia</taxon>
    </lineage>
</organism>